<evidence type="ECO:0000259" key="1">
    <source>
        <dbReference type="Pfam" id="PF08386"/>
    </source>
</evidence>
<evidence type="ECO:0000313" key="2">
    <source>
        <dbReference type="EMBL" id="GLY78024.1"/>
    </source>
</evidence>
<gene>
    <name evidence="2" type="ORF">Airi01_062910</name>
</gene>
<dbReference type="AlphaFoldDB" id="A0A9W6VSF0"/>
<dbReference type="Proteomes" id="UP001165135">
    <property type="component" value="Unassembled WGS sequence"/>
</dbReference>
<dbReference type="Pfam" id="PF08386">
    <property type="entry name" value="Abhydrolase_4"/>
    <property type="match status" value="1"/>
</dbReference>
<name>A0A9W6VSF0_9ACTN</name>
<accession>A0A9W6VSF0</accession>
<dbReference type="EMBL" id="BSTJ01000008">
    <property type="protein sequence ID" value="GLY78024.1"/>
    <property type="molecule type" value="Genomic_DNA"/>
</dbReference>
<protein>
    <recommendedName>
        <fullName evidence="1">Peptidase S33 tripeptidyl aminopeptidase-like C-terminal domain-containing protein</fullName>
    </recommendedName>
</protein>
<sequence length="42" mass="4652">MKVTAHGPRDVLILQNRRDNATPWETGLGLRRTLGSRAGFCS</sequence>
<comment type="caution">
    <text evidence="2">The sequence shown here is derived from an EMBL/GenBank/DDBJ whole genome shotgun (WGS) entry which is preliminary data.</text>
</comment>
<proteinExistence type="predicted"/>
<organism evidence="2 3">
    <name type="scientific">Actinoallomurus iriomotensis</name>
    <dbReference type="NCBI Taxonomy" id="478107"/>
    <lineage>
        <taxon>Bacteria</taxon>
        <taxon>Bacillati</taxon>
        <taxon>Actinomycetota</taxon>
        <taxon>Actinomycetes</taxon>
        <taxon>Streptosporangiales</taxon>
        <taxon>Thermomonosporaceae</taxon>
        <taxon>Actinoallomurus</taxon>
    </lineage>
</organism>
<feature type="domain" description="Peptidase S33 tripeptidyl aminopeptidase-like C-terminal" evidence="1">
    <location>
        <begin position="3"/>
        <end position="36"/>
    </location>
</feature>
<evidence type="ECO:0000313" key="3">
    <source>
        <dbReference type="Proteomes" id="UP001165135"/>
    </source>
</evidence>
<reference evidence="2" key="1">
    <citation type="submission" date="2023-03" db="EMBL/GenBank/DDBJ databases">
        <title>Actinoallomurus iriomotensis NBRC 103681.</title>
        <authorList>
            <person name="Ichikawa N."/>
            <person name="Sato H."/>
            <person name="Tonouchi N."/>
        </authorList>
    </citation>
    <scope>NUCLEOTIDE SEQUENCE</scope>
    <source>
        <strain evidence="2">NBRC 103681</strain>
    </source>
</reference>
<dbReference type="InterPro" id="IPR013595">
    <property type="entry name" value="Pept_S33_TAP-like_C"/>
</dbReference>